<gene>
    <name evidence="1" type="ORF">BHE90_017329</name>
</gene>
<comment type="caution">
    <text evidence="1">The sequence shown here is derived from an EMBL/GenBank/DDBJ whole genome shotgun (WGS) entry which is preliminary data.</text>
</comment>
<dbReference type="EMBL" id="MIKF01000958">
    <property type="protein sequence ID" value="RTE68295.1"/>
    <property type="molecule type" value="Genomic_DNA"/>
</dbReference>
<reference evidence="1 2" key="1">
    <citation type="submission" date="2017-06" db="EMBL/GenBank/DDBJ databases">
        <title>Comparative genomic analysis of Ambrosia Fusariam Clade fungi.</title>
        <authorList>
            <person name="Stajich J.E."/>
            <person name="Carrillo J."/>
            <person name="Kijimoto T."/>
            <person name="Eskalen A."/>
            <person name="O'Donnell K."/>
            <person name="Kasson M."/>
        </authorList>
    </citation>
    <scope>NUCLEOTIDE SEQUENCE [LARGE SCALE GENOMIC DNA]</scope>
    <source>
        <strain evidence="1 2">UCR1854</strain>
    </source>
</reference>
<evidence type="ECO:0000313" key="2">
    <source>
        <dbReference type="Proteomes" id="UP000287124"/>
    </source>
</evidence>
<evidence type="ECO:0000313" key="1">
    <source>
        <dbReference type="EMBL" id="RTE68295.1"/>
    </source>
</evidence>
<dbReference type="AlphaFoldDB" id="A0A430KXR8"/>
<dbReference type="Proteomes" id="UP000287124">
    <property type="component" value="Unassembled WGS sequence"/>
</dbReference>
<name>A0A430KXR8_9HYPO</name>
<proteinExistence type="predicted"/>
<organism evidence="1 2">
    <name type="scientific">Fusarium euwallaceae</name>
    <dbReference type="NCBI Taxonomy" id="1147111"/>
    <lineage>
        <taxon>Eukaryota</taxon>
        <taxon>Fungi</taxon>
        <taxon>Dikarya</taxon>
        <taxon>Ascomycota</taxon>
        <taxon>Pezizomycotina</taxon>
        <taxon>Sordariomycetes</taxon>
        <taxon>Hypocreomycetidae</taxon>
        <taxon>Hypocreales</taxon>
        <taxon>Nectriaceae</taxon>
        <taxon>Fusarium</taxon>
        <taxon>Fusarium solani species complex</taxon>
    </lineage>
</organism>
<keyword evidence="2" id="KW-1185">Reference proteome</keyword>
<protein>
    <submittedName>
        <fullName evidence="1">Uncharacterized protein</fullName>
    </submittedName>
</protein>
<sequence>MQKRKPSHKDALVALNPEGVTEETRKIHRIQSLQEIACGLIWLHSIGLKILLDHPIETEYSTYYDDFLSVLSSAESKFAARTEELFKPRMKDRISAYVKRMFRGKTTRRDVMNVLTEDGPNSFYEPIMITLADQNIDLEPEREQLATFLHIIEELHKSIRLAAHESYLSNNILDSLRKKMDSLDAQYGRSYAKLDSSGEPKKPLVNLTSEKWWCV</sequence>
<accession>A0A430KXR8</accession>